<name>A0A8S3ZZB6_9EUPU</name>
<reference evidence="2" key="1">
    <citation type="submission" date="2021-04" db="EMBL/GenBank/DDBJ databases">
        <authorList>
            <consortium name="Molecular Ecology Group"/>
        </authorList>
    </citation>
    <scope>NUCLEOTIDE SEQUENCE</scope>
</reference>
<proteinExistence type="predicted"/>
<feature type="region of interest" description="Disordered" evidence="1">
    <location>
        <begin position="203"/>
        <end position="250"/>
    </location>
</feature>
<dbReference type="OrthoDB" id="6138678at2759"/>
<gene>
    <name evidence="2" type="ORF">CUNI_LOCUS19802</name>
</gene>
<dbReference type="EMBL" id="CAJHNH020006968">
    <property type="protein sequence ID" value="CAG5134244.1"/>
    <property type="molecule type" value="Genomic_DNA"/>
</dbReference>
<evidence type="ECO:0000313" key="2">
    <source>
        <dbReference type="EMBL" id="CAG5134244.1"/>
    </source>
</evidence>
<feature type="compositionally biased region" description="Polar residues" evidence="1">
    <location>
        <begin position="206"/>
        <end position="250"/>
    </location>
</feature>
<feature type="region of interest" description="Disordered" evidence="1">
    <location>
        <begin position="102"/>
        <end position="121"/>
    </location>
</feature>
<accession>A0A8S3ZZB6</accession>
<sequence length="250" mass="28776">MASQWNQQREWELAKVRMLMDDFDRDIFLDETGDFKSTNPDVKAVIQCDDANHLGNAAQKQQHDNLETIHGFNTEDLIELQNIKLIDDIPKPSEIQVDKNTVSSNIRPTGPQPRNEERMSRPADTYREHKYHAKNFRGAGQPTRQPLQQQRIPQAQGLISRPPPPFQVPYWSPTRPPPPFCNRSQFPAAPPLVNPNLGYRYPHRGSFQNGPVSTRAVNPQNFQRASRPNGQRFHSATKSFHSTNEFQKYK</sequence>
<dbReference type="Proteomes" id="UP000678393">
    <property type="component" value="Unassembled WGS sequence"/>
</dbReference>
<dbReference type="AlphaFoldDB" id="A0A8S3ZZB6"/>
<keyword evidence="3" id="KW-1185">Reference proteome</keyword>
<evidence type="ECO:0000256" key="1">
    <source>
        <dbReference type="SAM" id="MobiDB-lite"/>
    </source>
</evidence>
<evidence type="ECO:0000313" key="3">
    <source>
        <dbReference type="Proteomes" id="UP000678393"/>
    </source>
</evidence>
<comment type="caution">
    <text evidence="2">The sequence shown here is derived from an EMBL/GenBank/DDBJ whole genome shotgun (WGS) entry which is preliminary data.</text>
</comment>
<protein>
    <submittedName>
        <fullName evidence="2">Uncharacterized protein</fullName>
    </submittedName>
</protein>
<organism evidence="2 3">
    <name type="scientific">Candidula unifasciata</name>
    <dbReference type="NCBI Taxonomy" id="100452"/>
    <lineage>
        <taxon>Eukaryota</taxon>
        <taxon>Metazoa</taxon>
        <taxon>Spiralia</taxon>
        <taxon>Lophotrochozoa</taxon>
        <taxon>Mollusca</taxon>
        <taxon>Gastropoda</taxon>
        <taxon>Heterobranchia</taxon>
        <taxon>Euthyneura</taxon>
        <taxon>Panpulmonata</taxon>
        <taxon>Eupulmonata</taxon>
        <taxon>Stylommatophora</taxon>
        <taxon>Helicina</taxon>
        <taxon>Helicoidea</taxon>
        <taxon>Geomitridae</taxon>
        <taxon>Candidula</taxon>
    </lineage>
</organism>